<keyword evidence="1" id="KW-0812">Transmembrane</keyword>
<name>A0AB38YBY7_9GAMM</name>
<dbReference type="EMBL" id="CP101717">
    <property type="protein sequence ID" value="WLD56871.1"/>
    <property type="molecule type" value="Genomic_DNA"/>
</dbReference>
<sequence>MYDQLKPAREFFGRIPGSFLPVPAVAIVCALVASIILRISLAMTNSGTALALPGIIVGVLAITVAFAGPYFLLPANANSGPRPIIAALLSAFILFDVIFGY</sequence>
<feature type="transmembrane region" description="Helical" evidence="1">
    <location>
        <begin position="84"/>
        <end position="100"/>
    </location>
</feature>
<organism evidence="2">
    <name type="scientific">Salinispirillum sp. LH 10-3-1</name>
    <dbReference type="NCBI Taxonomy" id="2952525"/>
    <lineage>
        <taxon>Bacteria</taxon>
        <taxon>Pseudomonadati</taxon>
        <taxon>Pseudomonadota</taxon>
        <taxon>Gammaproteobacteria</taxon>
        <taxon>Oceanospirillales</taxon>
        <taxon>Saccharospirillaceae</taxon>
        <taxon>Salinispirillum</taxon>
    </lineage>
</organism>
<dbReference type="RefSeq" id="WP_304994156.1">
    <property type="nucleotide sequence ID" value="NZ_CP101717.1"/>
</dbReference>
<dbReference type="AlphaFoldDB" id="A0AB38YBY7"/>
<feature type="transmembrane region" description="Helical" evidence="1">
    <location>
        <begin position="20"/>
        <end position="37"/>
    </location>
</feature>
<accession>A0AB38YBY7</accession>
<keyword evidence="1" id="KW-1133">Transmembrane helix</keyword>
<protein>
    <submittedName>
        <fullName evidence="2">Uncharacterized protein</fullName>
    </submittedName>
</protein>
<evidence type="ECO:0000256" key="1">
    <source>
        <dbReference type="SAM" id="Phobius"/>
    </source>
</evidence>
<feature type="transmembrane region" description="Helical" evidence="1">
    <location>
        <begin position="49"/>
        <end position="72"/>
    </location>
</feature>
<gene>
    <name evidence="2" type="ORF">NFC81_09020</name>
</gene>
<evidence type="ECO:0000313" key="2">
    <source>
        <dbReference type="EMBL" id="WLD56871.1"/>
    </source>
</evidence>
<reference evidence="2" key="1">
    <citation type="submission" date="2022-07" db="EMBL/GenBank/DDBJ databases">
        <title>Complete genome sequence of Salinispirillum sp. LH10-3-1 capable of multiple carbohydrate inversion isolated from a soda lake.</title>
        <authorList>
            <person name="Liu J."/>
            <person name="Zhai Y."/>
            <person name="Zhang H."/>
            <person name="Yang H."/>
            <person name="Qu J."/>
            <person name="Li J."/>
        </authorList>
    </citation>
    <scope>NUCLEOTIDE SEQUENCE</scope>
    <source>
        <strain evidence="2">LH 10-3-1</strain>
    </source>
</reference>
<proteinExistence type="predicted"/>
<keyword evidence="1" id="KW-0472">Membrane</keyword>